<evidence type="ECO:0000256" key="5">
    <source>
        <dbReference type="ARBA" id="ARBA00035280"/>
    </source>
</evidence>
<evidence type="ECO:0000256" key="2">
    <source>
        <dbReference type="ARBA" id="ARBA00008560"/>
    </source>
</evidence>
<dbReference type="InterPro" id="IPR044958">
    <property type="entry name" value="Ribosomal_bL32_plant/cyanobact"/>
</dbReference>
<dbReference type="PANTHER" id="PTHR36083:SF1">
    <property type="entry name" value="LARGE RIBOSOMAL SUBUNIT PROTEIN BL32C"/>
    <property type="match status" value="1"/>
</dbReference>
<gene>
    <name evidence="7" type="ORF">ES288_A09G129800v1</name>
</gene>
<dbReference type="GO" id="GO:0015934">
    <property type="term" value="C:large ribosomal subunit"/>
    <property type="evidence" value="ECO:0007669"/>
    <property type="project" value="InterPro"/>
</dbReference>
<dbReference type="InterPro" id="IPR011332">
    <property type="entry name" value="Ribosomal_zn-bd"/>
</dbReference>
<evidence type="ECO:0000313" key="8">
    <source>
        <dbReference type="Proteomes" id="UP000323506"/>
    </source>
</evidence>
<sequence length="68" mass="7939">MAVPKKRTSTSKKRIRKNVWKKKGYWVALKAFSLAKSLSTGNSKSFFVRQIDEYLFIEEKIKSLNLSQ</sequence>
<dbReference type="SUPFAM" id="SSF57829">
    <property type="entry name" value="Zn-binding ribosomal proteins"/>
    <property type="match status" value="1"/>
</dbReference>
<evidence type="ECO:0000313" key="7">
    <source>
        <dbReference type="EMBL" id="TYH02303.1"/>
    </source>
</evidence>
<dbReference type="Proteomes" id="UP000323506">
    <property type="component" value="Chromosome A09"/>
</dbReference>
<evidence type="ECO:0000256" key="1">
    <source>
        <dbReference type="ARBA" id="ARBA00004229"/>
    </source>
</evidence>
<reference evidence="7 8" key="1">
    <citation type="submission" date="2019-06" db="EMBL/GenBank/DDBJ databases">
        <title>WGS assembly of Gossypium darwinii.</title>
        <authorList>
            <person name="Chen Z.J."/>
            <person name="Sreedasyam A."/>
            <person name="Ando A."/>
            <person name="Song Q."/>
            <person name="De L."/>
            <person name="Hulse-Kemp A."/>
            <person name="Ding M."/>
            <person name="Ye W."/>
            <person name="Kirkbride R."/>
            <person name="Jenkins J."/>
            <person name="Plott C."/>
            <person name="Lovell J."/>
            <person name="Lin Y.-M."/>
            <person name="Vaughn R."/>
            <person name="Liu B."/>
            <person name="Li W."/>
            <person name="Simpson S."/>
            <person name="Scheffler B."/>
            <person name="Saski C."/>
            <person name="Grover C."/>
            <person name="Hu G."/>
            <person name="Conover J."/>
            <person name="Carlson J."/>
            <person name="Shu S."/>
            <person name="Boston L."/>
            <person name="Williams M."/>
            <person name="Peterson D."/>
            <person name="Mcgee K."/>
            <person name="Jones D."/>
            <person name="Wendel J."/>
            <person name="Stelly D."/>
            <person name="Grimwood J."/>
            <person name="Schmutz J."/>
        </authorList>
    </citation>
    <scope>NUCLEOTIDE SEQUENCE [LARGE SCALE GENOMIC DNA]</scope>
    <source>
        <strain evidence="7">1808015.09</strain>
    </source>
</reference>
<dbReference type="GO" id="GO:0009507">
    <property type="term" value="C:chloroplast"/>
    <property type="evidence" value="ECO:0007669"/>
    <property type="project" value="UniProtKB-SubCell"/>
</dbReference>
<comment type="subcellular location">
    <subcellularLocation>
        <location evidence="1">Plastid</location>
        <location evidence="1">Chloroplast</location>
    </subcellularLocation>
</comment>
<evidence type="ECO:0000256" key="6">
    <source>
        <dbReference type="ARBA" id="ARBA00035431"/>
    </source>
</evidence>
<accession>A0A5D2FAH1</accession>
<dbReference type="HAMAP" id="MF_00340">
    <property type="entry name" value="Ribosomal_bL32"/>
    <property type="match status" value="1"/>
</dbReference>
<keyword evidence="8" id="KW-1185">Reference proteome</keyword>
<name>A0A5D2FAH1_GOSDA</name>
<proteinExistence type="inferred from homology"/>
<keyword evidence="3" id="KW-0689">Ribosomal protein</keyword>
<evidence type="ECO:0000256" key="4">
    <source>
        <dbReference type="ARBA" id="ARBA00023274"/>
    </source>
</evidence>
<organism evidence="7 8">
    <name type="scientific">Gossypium darwinii</name>
    <name type="common">Darwin's cotton</name>
    <name type="synonym">Gossypium barbadense var. darwinii</name>
    <dbReference type="NCBI Taxonomy" id="34276"/>
    <lineage>
        <taxon>Eukaryota</taxon>
        <taxon>Viridiplantae</taxon>
        <taxon>Streptophyta</taxon>
        <taxon>Embryophyta</taxon>
        <taxon>Tracheophyta</taxon>
        <taxon>Spermatophyta</taxon>
        <taxon>Magnoliopsida</taxon>
        <taxon>eudicotyledons</taxon>
        <taxon>Gunneridae</taxon>
        <taxon>Pentapetalae</taxon>
        <taxon>rosids</taxon>
        <taxon>malvids</taxon>
        <taxon>Malvales</taxon>
        <taxon>Malvaceae</taxon>
        <taxon>Malvoideae</taxon>
        <taxon>Gossypium</taxon>
    </lineage>
</organism>
<dbReference type="InterPro" id="IPR002677">
    <property type="entry name" value="Ribosomal_bL32"/>
</dbReference>
<dbReference type="PANTHER" id="PTHR36083">
    <property type="entry name" value="50S RIBOSOMAL PROTEIN L32, CHLOROPLASTIC"/>
    <property type="match status" value="1"/>
</dbReference>
<dbReference type="EMBL" id="CM017696">
    <property type="protein sequence ID" value="TYH02303.1"/>
    <property type="molecule type" value="Genomic_DNA"/>
</dbReference>
<dbReference type="Pfam" id="PF01783">
    <property type="entry name" value="Ribosomal_L32p"/>
    <property type="match status" value="1"/>
</dbReference>
<dbReference type="GO" id="GO:0003735">
    <property type="term" value="F:structural constituent of ribosome"/>
    <property type="evidence" value="ECO:0007669"/>
    <property type="project" value="InterPro"/>
</dbReference>
<keyword evidence="4" id="KW-0687">Ribonucleoprotein</keyword>
<dbReference type="AlphaFoldDB" id="A0A5D2FAH1"/>
<protein>
    <recommendedName>
        <fullName evidence="5">Large ribosomal subunit protein bL32c</fullName>
    </recommendedName>
    <alternativeName>
        <fullName evidence="6">50S ribosomal protein L32, chloroplastic</fullName>
    </alternativeName>
</protein>
<evidence type="ECO:0000256" key="3">
    <source>
        <dbReference type="ARBA" id="ARBA00022980"/>
    </source>
</evidence>
<comment type="similarity">
    <text evidence="2">Belongs to the bacterial ribosomal protein bL32 family.</text>
</comment>
<dbReference type="GO" id="GO:0006412">
    <property type="term" value="P:translation"/>
    <property type="evidence" value="ECO:0007669"/>
    <property type="project" value="InterPro"/>
</dbReference>